<dbReference type="InterPro" id="IPR010046">
    <property type="entry name" value="Mopterin_OxRdtse_a_bac"/>
</dbReference>
<comment type="caution">
    <text evidence="12">The sequence shown here is derived from an EMBL/GenBank/DDBJ whole genome shotgun (WGS) entry which is preliminary data.</text>
</comment>
<dbReference type="PANTHER" id="PTHR43105">
    <property type="entry name" value="RESPIRATORY NITRATE REDUCTASE"/>
    <property type="match status" value="1"/>
</dbReference>
<dbReference type="InterPro" id="IPR041953">
    <property type="entry name" value="YdeP_MopB"/>
</dbReference>
<organism evidence="12 13">
    <name type="scientific">Flaviramulus multivorans</name>
    <dbReference type="NCBI Taxonomy" id="1304750"/>
    <lineage>
        <taxon>Bacteria</taxon>
        <taxon>Pseudomonadati</taxon>
        <taxon>Bacteroidota</taxon>
        <taxon>Flavobacteriia</taxon>
        <taxon>Flavobacteriales</taxon>
        <taxon>Flavobacteriaceae</taxon>
        <taxon>Flaviramulus</taxon>
    </lineage>
</organism>
<evidence type="ECO:0000256" key="9">
    <source>
        <dbReference type="ARBA" id="ARBA00023014"/>
    </source>
</evidence>
<name>A0ABS9IIC4_9FLAO</name>
<evidence type="ECO:0000259" key="11">
    <source>
        <dbReference type="Pfam" id="PF01568"/>
    </source>
</evidence>
<evidence type="ECO:0000256" key="3">
    <source>
        <dbReference type="ARBA" id="ARBA00010312"/>
    </source>
</evidence>
<evidence type="ECO:0000256" key="2">
    <source>
        <dbReference type="ARBA" id="ARBA00001966"/>
    </source>
</evidence>
<dbReference type="Gene3D" id="3.40.50.740">
    <property type="match status" value="1"/>
</dbReference>
<evidence type="ECO:0000256" key="7">
    <source>
        <dbReference type="ARBA" id="ARBA00023002"/>
    </source>
</evidence>
<dbReference type="SUPFAM" id="SSF50692">
    <property type="entry name" value="ADC-like"/>
    <property type="match status" value="1"/>
</dbReference>
<keyword evidence="5" id="KW-0500">Molybdenum</keyword>
<dbReference type="Gene3D" id="3.40.228.10">
    <property type="entry name" value="Dimethylsulfoxide Reductase, domain 2"/>
    <property type="match status" value="1"/>
</dbReference>
<evidence type="ECO:0000256" key="5">
    <source>
        <dbReference type="ARBA" id="ARBA00022505"/>
    </source>
</evidence>
<evidence type="ECO:0000256" key="8">
    <source>
        <dbReference type="ARBA" id="ARBA00023004"/>
    </source>
</evidence>
<evidence type="ECO:0000313" key="13">
    <source>
        <dbReference type="Proteomes" id="UP001200022"/>
    </source>
</evidence>
<sequence>MSLSPDEKAKTPEMFLSLKTKSPFKNSVGLGAIKSSLEHVSKYMNISDALKLSLKINQKGGFDCPGCAWPDPDDERSSLGEYCENGVKAIAEEAQNKTINRDFFEKHSVDELSAISDFEIGKSGRLAEPMFLAEGASHYQPITWEAAFEKVGEHLNALNNPDEAVFYTSGRTTNEAAFLYQLFVREFGTSNLPDCSNMCHEASGSALSETLGIGKGSVTLDDLYKAEVVIVIGQNPGTNHPRMLTALEKCKNNGGKIIAINPLPEAGLIKFTNPQNPFKLLSGGTQIADVFVPITINGDVAFFKALLLKLLEKEEESGNVFDKAFIEEFTHGYQEFTTNLKTYSFEACLEASGVSIEIFNEVFKLILNNEKLIICWAMGLTQHQNAVDNIREIVNLLLLKGSIGKEGAGTCPVRGHSNVQGDRTVGIWESAPQAFLDKIEAKYGFKPSTKHGYSVIDAIKAMYEKKAKVFFGLGGNFISAVPDTKYSAQALANCNLTVHVSTKLNRSHLVTGREALILPCLGRTEKDYQKTGVQVQSVENSMGIVSSTKGILEPCSDNLLSEVAVVCGIANATLKERSKINWLQYKDDYNLVRDDIQEVVDGFQDYNNRLKQPSGFYLPNGARIRQFKTKTGKANFSINKLPAWKLKKDELIMMTIRSHDQFNTTIYGLDDRYRGVFNERRVIFMNKEDMNLQHLSEHQVVNLKSEYNGVVREAKNFKVVGYDIPKNCCATYFPETNVLVPLDSFAHTAKTPASKSVIITVESVK</sequence>
<dbReference type="NCBIfam" id="TIGR01701">
    <property type="entry name" value="Fdhalpha-like"/>
    <property type="match status" value="1"/>
</dbReference>
<dbReference type="CDD" id="cd02787">
    <property type="entry name" value="MopB_CT_ydeP"/>
    <property type="match status" value="1"/>
</dbReference>
<proteinExistence type="inferred from homology"/>
<evidence type="ECO:0000256" key="6">
    <source>
        <dbReference type="ARBA" id="ARBA00022723"/>
    </source>
</evidence>
<keyword evidence="4" id="KW-0004">4Fe-4S</keyword>
<keyword evidence="8" id="KW-0408">Iron</keyword>
<dbReference type="InterPro" id="IPR050123">
    <property type="entry name" value="Prok_molybdopt-oxidoreductase"/>
</dbReference>
<dbReference type="EMBL" id="JAKKDV010000002">
    <property type="protein sequence ID" value="MCF7560180.1"/>
    <property type="molecule type" value="Genomic_DNA"/>
</dbReference>
<dbReference type="RefSeq" id="WP_237230864.1">
    <property type="nucleotide sequence ID" value="NZ_JAKKDV010000002.1"/>
</dbReference>
<evidence type="ECO:0000259" key="10">
    <source>
        <dbReference type="Pfam" id="PF00384"/>
    </source>
</evidence>
<dbReference type="CDD" id="cd02767">
    <property type="entry name" value="MopB_ydeP"/>
    <property type="match status" value="1"/>
</dbReference>
<comment type="cofactor">
    <cofactor evidence="1">
        <name>Mo-bis(molybdopterin guanine dinucleotide)</name>
        <dbReference type="ChEBI" id="CHEBI:60539"/>
    </cofactor>
</comment>
<dbReference type="Pfam" id="PF00384">
    <property type="entry name" value="Molybdopterin"/>
    <property type="match status" value="1"/>
</dbReference>
<feature type="domain" description="Molybdopterin oxidoreductase" evidence="10">
    <location>
        <begin position="125"/>
        <end position="500"/>
    </location>
</feature>
<dbReference type="InterPro" id="IPR037951">
    <property type="entry name" value="MopB_CT_YdeP"/>
</dbReference>
<feature type="domain" description="Molybdopterin dinucleotide-binding" evidence="11">
    <location>
        <begin position="651"/>
        <end position="757"/>
    </location>
</feature>
<keyword evidence="9" id="KW-0411">Iron-sulfur</keyword>
<evidence type="ECO:0000256" key="1">
    <source>
        <dbReference type="ARBA" id="ARBA00001942"/>
    </source>
</evidence>
<dbReference type="InterPro" id="IPR006657">
    <property type="entry name" value="MoPterin_dinucl-bd_dom"/>
</dbReference>
<comment type="similarity">
    <text evidence="3">Belongs to the prokaryotic molybdopterin-containing oxidoreductase family.</text>
</comment>
<gene>
    <name evidence="12" type="ORF">L3X39_05975</name>
</gene>
<dbReference type="InterPro" id="IPR009010">
    <property type="entry name" value="Asp_de-COase-like_dom_sf"/>
</dbReference>
<evidence type="ECO:0000313" key="12">
    <source>
        <dbReference type="EMBL" id="MCF7560180.1"/>
    </source>
</evidence>
<keyword evidence="6" id="KW-0479">Metal-binding</keyword>
<reference evidence="12 13" key="1">
    <citation type="submission" date="2022-01" db="EMBL/GenBank/DDBJ databases">
        <title>Draft genome sequence of Sabulilitoribacter multivorans KCTC 32326.</title>
        <authorList>
            <person name="Oh J.-S."/>
        </authorList>
    </citation>
    <scope>NUCLEOTIDE SEQUENCE [LARGE SCALE GENOMIC DNA]</scope>
    <source>
        <strain evidence="12 13">M-M16</strain>
    </source>
</reference>
<dbReference type="InterPro" id="IPR006656">
    <property type="entry name" value="Mopterin_OxRdtase"/>
</dbReference>
<evidence type="ECO:0000256" key="4">
    <source>
        <dbReference type="ARBA" id="ARBA00022485"/>
    </source>
</evidence>
<dbReference type="PIRSF" id="PIRSF000144">
    <property type="entry name" value="CbbBc"/>
    <property type="match status" value="1"/>
</dbReference>
<protein>
    <submittedName>
        <fullName evidence="12">FdhF/YdeP family oxidoreductase</fullName>
    </submittedName>
</protein>
<dbReference type="PANTHER" id="PTHR43105:SF4">
    <property type="entry name" value="PROTEIN YDEP"/>
    <property type="match status" value="1"/>
</dbReference>
<keyword evidence="13" id="KW-1185">Reference proteome</keyword>
<dbReference type="SUPFAM" id="SSF53706">
    <property type="entry name" value="Formate dehydrogenase/DMSO reductase, domains 1-3"/>
    <property type="match status" value="1"/>
</dbReference>
<dbReference type="Proteomes" id="UP001200022">
    <property type="component" value="Unassembled WGS sequence"/>
</dbReference>
<accession>A0ABS9IIC4</accession>
<dbReference type="Pfam" id="PF01568">
    <property type="entry name" value="Molydop_binding"/>
    <property type="match status" value="1"/>
</dbReference>
<comment type="cofactor">
    <cofactor evidence="2">
        <name>[4Fe-4S] cluster</name>
        <dbReference type="ChEBI" id="CHEBI:49883"/>
    </cofactor>
</comment>
<keyword evidence="7" id="KW-0560">Oxidoreductase</keyword>